<sequence length="93" mass="9535">MGTGGRGGEGGGRGRHQRRVVRGGQWPEPAPAVPAVVLEVCAAIRNLLMPRFLCWPDAAAADGFKARFQADSGIPDVVGACTGPRCSSAPPPA</sequence>
<protein>
    <submittedName>
        <fullName evidence="2">Uncharacterized protein</fullName>
    </submittedName>
</protein>
<dbReference type="OrthoDB" id="10633433at2759"/>
<name>A0A3L6RG07_PANMI</name>
<organism evidence="2 3">
    <name type="scientific">Panicum miliaceum</name>
    <name type="common">Proso millet</name>
    <name type="synonym">Broomcorn millet</name>
    <dbReference type="NCBI Taxonomy" id="4540"/>
    <lineage>
        <taxon>Eukaryota</taxon>
        <taxon>Viridiplantae</taxon>
        <taxon>Streptophyta</taxon>
        <taxon>Embryophyta</taxon>
        <taxon>Tracheophyta</taxon>
        <taxon>Spermatophyta</taxon>
        <taxon>Magnoliopsida</taxon>
        <taxon>Liliopsida</taxon>
        <taxon>Poales</taxon>
        <taxon>Poaceae</taxon>
        <taxon>PACMAD clade</taxon>
        <taxon>Panicoideae</taxon>
        <taxon>Panicodae</taxon>
        <taxon>Paniceae</taxon>
        <taxon>Panicinae</taxon>
        <taxon>Panicum</taxon>
        <taxon>Panicum sect. Panicum</taxon>
    </lineage>
</organism>
<evidence type="ECO:0000256" key="1">
    <source>
        <dbReference type="SAM" id="MobiDB-lite"/>
    </source>
</evidence>
<accession>A0A3L6RG07</accession>
<feature type="compositionally biased region" description="Gly residues" evidence="1">
    <location>
        <begin position="1"/>
        <end position="11"/>
    </location>
</feature>
<keyword evidence="3" id="KW-1185">Reference proteome</keyword>
<comment type="caution">
    <text evidence="2">The sequence shown here is derived from an EMBL/GenBank/DDBJ whole genome shotgun (WGS) entry which is preliminary data.</text>
</comment>
<dbReference type="AlphaFoldDB" id="A0A3L6RG07"/>
<evidence type="ECO:0000313" key="2">
    <source>
        <dbReference type="EMBL" id="RLN03517.1"/>
    </source>
</evidence>
<evidence type="ECO:0000313" key="3">
    <source>
        <dbReference type="Proteomes" id="UP000275267"/>
    </source>
</evidence>
<proteinExistence type="predicted"/>
<reference evidence="3" key="1">
    <citation type="journal article" date="2019" name="Nat. Commun.">
        <title>The genome of broomcorn millet.</title>
        <authorList>
            <person name="Zou C."/>
            <person name="Miki D."/>
            <person name="Li D."/>
            <person name="Tang Q."/>
            <person name="Xiao L."/>
            <person name="Rajput S."/>
            <person name="Deng P."/>
            <person name="Jia W."/>
            <person name="Huang R."/>
            <person name="Zhang M."/>
            <person name="Sun Y."/>
            <person name="Hu J."/>
            <person name="Fu X."/>
            <person name="Schnable P.S."/>
            <person name="Li F."/>
            <person name="Zhang H."/>
            <person name="Feng B."/>
            <person name="Zhu X."/>
            <person name="Liu R."/>
            <person name="Schnable J.C."/>
            <person name="Zhu J.-K."/>
            <person name="Zhang H."/>
        </authorList>
    </citation>
    <scope>NUCLEOTIDE SEQUENCE [LARGE SCALE GENOMIC DNA]</scope>
</reference>
<dbReference type="EMBL" id="PQIB02000008">
    <property type="protein sequence ID" value="RLN03517.1"/>
    <property type="molecule type" value="Genomic_DNA"/>
</dbReference>
<feature type="region of interest" description="Disordered" evidence="1">
    <location>
        <begin position="1"/>
        <end position="26"/>
    </location>
</feature>
<dbReference type="Proteomes" id="UP000275267">
    <property type="component" value="Unassembled WGS sequence"/>
</dbReference>
<gene>
    <name evidence="2" type="ORF">C2845_PM13G20010</name>
</gene>
<dbReference type="STRING" id="4540.A0A3L6RG07"/>